<dbReference type="STRING" id="226506.SAMN04488519_11048"/>
<evidence type="ECO:0000313" key="1">
    <source>
        <dbReference type="EMBL" id="SFO64284.1"/>
    </source>
</evidence>
<organism evidence="1 2">
    <name type="scientific">Algoriphagus ornithinivorans</name>
    <dbReference type="NCBI Taxonomy" id="226506"/>
    <lineage>
        <taxon>Bacteria</taxon>
        <taxon>Pseudomonadati</taxon>
        <taxon>Bacteroidota</taxon>
        <taxon>Cytophagia</taxon>
        <taxon>Cytophagales</taxon>
        <taxon>Cyclobacteriaceae</taxon>
        <taxon>Algoriphagus</taxon>
    </lineage>
</organism>
<accession>A0A1I5IUM3</accession>
<dbReference type="EMBL" id="FOVW01000010">
    <property type="protein sequence ID" value="SFO64284.1"/>
    <property type="molecule type" value="Genomic_DNA"/>
</dbReference>
<proteinExistence type="predicted"/>
<name>A0A1I5IUM3_9BACT</name>
<sequence>MENKTCLNCGEPIRGRVDKKFCDDQCRNNYNYHQYADANNLMRRINHTLKKNRNILESLIPQGEDLGKAPKEKLVREGFQFKYSTHSYETKKGSVYTYCYDYGYLPLEGDWFLIVRVKE</sequence>
<protein>
    <submittedName>
        <fullName evidence="1">Uncharacterized protein containing a Zn-ribbon</fullName>
    </submittedName>
</protein>
<gene>
    <name evidence="1" type="ORF">SAMN04488519_11048</name>
</gene>
<dbReference type="Proteomes" id="UP000199564">
    <property type="component" value="Unassembled WGS sequence"/>
</dbReference>
<evidence type="ECO:0000313" key="2">
    <source>
        <dbReference type="Proteomes" id="UP000199564"/>
    </source>
</evidence>
<dbReference type="AlphaFoldDB" id="A0A1I5IUM3"/>
<reference evidence="2" key="1">
    <citation type="submission" date="2016-10" db="EMBL/GenBank/DDBJ databases">
        <authorList>
            <person name="Varghese N."/>
            <person name="Submissions S."/>
        </authorList>
    </citation>
    <scope>NUCLEOTIDE SEQUENCE [LARGE SCALE GENOMIC DNA]</scope>
    <source>
        <strain evidence="2">DSM 15282</strain>
    </source>
</reference>
<keyword evidence="2" id="KW-1185">Reference proteome</keyword>
<dbReference type="RefSeq" id="WP_091655257.1">
    <property type="nucleotide sequence ID" value="NZ_FOVW01000010.1"/>
</dbReference>